<dbReference type="EMBL" id="BAAABV010000024">
    <property type="protein sequence ID" value="GAA0312433.1"/>
    <property type="molecule type" value="Genomic_DNA"/>
</dbReference>
<comment type="caution">
    <text evidence="2">The sequence shown here is derived from an EMBL/GenBank/DDBJ whole genome shotgun (WGS) entry which is preliminary data.</text>
</comment>
<evidence type="ECO:0000313" key="3">
    <source>
        <dbReference type="Proteomes" id="UP001501867"/>
    </source>
</evidence>
<gene>
    <name evidence="2" type="ORF">GCM10010302_59120</name>
</gene>
<evidence type="ECO:0000313" key="2">
    <source>
        <dbReference type="EMBL" id="GAA0312433.1"/>
    </source>
</evidence>
<dbReference type="Proteomes" id="UP001501867">
    <property type="component" value="Unassembled WGS sequence"/>
</dbReference>
<keyword evidence="3" id="KW-1185">Reference proteome</keyword>
<dbReference type="RefSeq" id="WP_344166218.1">
    <property type="nucleotide sequence ID" value="NZ_BAAABV010000024.1"/>
</dbReference>
<dbReference type="Gene3D" id="1.10.260.40">
    <property type="entry name" value="lambda repressor-like DNA-binding domains"/>
    <property type="match status" value="1"/>
</dbReference>
<feature type="domain" description="HTH cro/C1-type" evidence="1">
    <location>
        <begin position="7"/>
        <end position="74"/>
    </location>
</feature>
<dbReference type="InterPro" id="IPR010982">
    <property type="entry name" value="Lambda_DNA-bd_dom_sf"/>
</dbReference>
<dbReference type="InterPro" id="IPR001387">
    <property type="entry name" value="Cro/C1-type_HTH"/>
</dbReference>
<dbReference type="CDD" id="cd00093">
    <property type="entry name" value="HTH_XRE"/>
    <property type="match status" value="1"/>
</dbReference>
<dbReference type="PROSITE" id="PS50943">
    <property type="entry name" value="HTH_CROC1"/>
    <property type="match status" value="1"/>
</dbReference>
<name>A0ABP3FBT5_9ACTN</name>
<evidence type="ECO:0000259" key="1">
    <source>
        <dbReference type="PROSITE" id="PS50943"/>
    </source>
</evidence>
<dbReference type="SMART" id="SM00530">
    <property type="entry name" value="HTH_XRE"/>
    <property type="match status" value="1"/>
</dbReference>
<organism evidence="2 3">
    <name type="scientific">Streptomyces polychromogenes</name>
    <dbReference type="NCBI Taxonomy" id="67342"/>
    <lineage>
        <taxon>Bacteria</taxon>
        <taxon>Bacillati</taxon>
        <taxon>Actinomycetota</taxon>
        <taxon>Actinomycetes</taxon>
        <taxon>Kitasatosporales</taxon>
        <taxon>Streptomycetaceae</taxon>
        <taxon>Streptomyces</taxon>
    </lineage>
</organism>
<sequence length="413" mass="44755">MGANVILKARMDELGLNQNELAERLNDALAVITGRPGCIGDRTIRNLLNGTSRRPIGRTCAALERVFGCPVEELGFGAPRSTHHPQEDAMRRRTFLTSATGAATSPLVATRRAVGMSDVDRAAAALRALVESDDRQGGHAALEKDALAGRDGVLGLQSRNASERVRRALFALAAEYAAIAAWSCVDMRQLGQAQTYLNESTAYAGLSQDAPTLMRVWVTQSLLATQRQAWTEALAAAQVAHASAAARRDPFFASLGRVRVALAHSSLADGRSALRSLGVAQEMLAKSTDLERPRWAAFYGSAELDHLGAIIYSRSRRYAQAEAFAHRSVARTPPSFRRNRALATAQLALAQLRQGEIDQATATAATVFTIMGGDPLPGRMRSLIGDFHRDLFTLAPSTTYARDWADRMRTEWS</sequence>
<proteinExistence type="predicted"/>
<reference evidence="3" key="1">
    <citation type="journal article" date="2019" name="Int. J. Syst. Evol. Microbiol.">
        <title>The Global Catalogue of Microorganisms (GCM) 10K type strain sequencing project: providing services to taxonomists for standard genome sequencing and annotation.</title>
        <authorList>
            <consortium name="The Broad Institute Genomics Platform"/>
            <consortium name="The Broad Institute Genome Sequencing Center for Infectious Disease"/>
            <person name="Wu L."/>
            <person name="Ma J."/>
        </authorList>
    </citation>
    <scope>NUCLEOTIDE SEQUENCE [LARGE SCALE GENOMIC DNA]</scope>
    <source>
        <strain evidence="3">JCM 4505</strain>
    </source>
</reference>
<protein>
    <recommendedName>
        <fullName evidence="1">HTH cro/C1-type domain-containing protein</fullName>
    </recommendedName>
</protein>
<accession>A0ABP3FBT5</accession>